<name>A0A7G2CT70_9TRYP</name>
<reference evidence="9 10" key="1">
    <citation type="submission" date="2020-08" db="EMBL/GenBank/DDBJ databases">
        <authorList>
            <person name="Newling K."/>
            <person name="Davey J."/>
            <person name="Forrester S."/>
        </authorList>
    </citation>
    <scope>NUCLEOTIDE SEQUENCE [LARGE SCALE GENOMIC DNA]</scope>
    <source>
        <strain evidence="10">Crithidia deanei Carvalho (ATCC PRA-265)</strain>
    </source>
</reference>
<dbReference type="InterPro" id="IPR016300">
    <property type="entry name" value="ATPase_ArsA/GET3"/>
</dbReference>
<dbReference type="Pfam" id="PF02374">
    <property type="entry name" value="ArsA_ATPase"/>
    <property type="match status" value="1"/>
</dbReference>
<dbReference type="AlphaFoldDB" id="A0A7G2CT70"/>
<gene>
    <name evidence="9" type="ORF">ADEAN_001055900</name>
</gene>
<evidence type="ECO:0000313" key="10">
    <source>
        <dbReference type="Proteomes" id="UP000515908"/>
    </source>
</evidence>
<keyword evidence="7" id="KW-0067">ATP-binding</keyword>
<organism evidence="9 10">
    <name type="scientific">Angomonas deanei</name>
    <dbReference type="NCBI Taxonomy" id="59799"/>
    <lineage>
        <taxon>Eukaryota</taxon>
        <taxon>Discoba</taxon>
        <taxon>Euglenozoa</taxon>
        <taxon>Kinetoplastea</taxon>
        <taxon>Metakinetoplastina</taxon>
        <taxon>Trypanosomatida</taxon>
        <taxon>Trypanosomatidae</taxon>
        <taxon>Strigomonadinae</taxon>
        <taxon>Angomonas</taxon>
    </lineage>
</organism>
<dbReference type="Gene3D" id="3.40.50.300">
    <property type="entry name" value="P-loop containing nucleotide triphosphate hydrolases"/>
    <property type="match status" value="1"/>
</dbReference>
<evidence type="ECO:0000256" key="3">
    <source>
        <dbReference type="ARBA" id="ARBA00022490"/>
    </source>
</evidence>
<evidence type="ECO:0000256" key="7">
    <source>
        <dbReference type="ARBA" id="ARBA00022840"/>
    </source>
</evidence>
<evidence type="ECO:0000259" key="8">
    <source>
        <dbReference type="Pfam" id="PF02374"/>
    </source>
</evidence>
<evidence type="ECO:0000256" key="2">
    <source>
        <dbReference type="ARBA" id="ARBA00022448"/>
    </source>
</evidence>
<comment type="similarity">
    <text evidence="1">Belongs to the arsA ATPase family.</text>
</comment>
<dbReference type="Proteomes" id="UP000515908">
    <property type="component" value="Chromosome 29"/>
</dbReference>
<evidence type="ECO:0000256" key="1">
    <source>
        <dbReference type="ARBA" id="ARBA00011040"/>
    </source>
</evidence>
<sequence length="363" mass="40659">MDPSLRHILNSSTIEWIFVGGKGGVGKTTTSCSLATALATTPRADGTYRKVLIVSTDPAHNISDAFNQSIGDTPSKIELQESAGEVNLFGMEIDPQHVMNRPEGIFDKLDANAGRNVNMKQVRKLLQIAAKALPGVDEIAVFAELLGGIQSLHFFDVIVFDTAPTGHTLRLLALPDTLQQLVDSVMNMDGALQMMEAASHFFKDENNDTAGLDDSVWTKERIAALLGDWKSQVQRVQANFTDPSKTMFVCVCIAEFLSVYETERLLQELMKYNINCDSIVINQLIKKPSKDDNNCKMCNARVKMQSKYMDQVHSLYEDDFHLVEMPLLSDEVRGWKSLRRFSQFLFEPYNPDVHGFIELEELC</sequence>
<dbReference type="GO" id="GO:0043529">
    <property type="term" value="C:GET complex"/>
    <property type="evidence" value="ECO:0007669"/>
    <property type="project" value="TreeGrafter"/>
</dbReference>
<evidence type="ECO:0000256" key="4">
    <source>
        <dbReference type="ARBA" id="ARBA00022741"/>
    </source>
</evidence>
<dbReference type="GO" id="GO:0071816">
    <property type="term" value="P:tail-anchored membrane protein insertion into ER membrane"/>
    <property type="evidence" value="ECO:0007669"/>
    <property type="project" value="TreeGrafter"/>
</dbReference>
<evidence type="ECO:0000256" key="6">
    <source>
        <dbReference type="ARBA" id="ARBA00022824"/>
    </source>
</evidence>
<keyword evidence="6" id="KW-0256">Endoplasmic reticulum</keyword>
<protein>
    <submittedName>
        <fullName evidence="9">Anion-transporting ATPase/CobQ/CobB/MinD/ParA nucleotide binding domain/AAA domain containing protein, putative</fullName>
    </submittedName>
</protein>
<dbReference type="EMBL" id="LR877173">
    <property type="protein sequence ID" value="CAD2223000.1"/>
    <property type="molecule type" value="Genomic_DNA"/>
</dbReference>
<dbReference type="InterPro" id="IPR025723">
    <property type="entry name" value="ArsA/GET3_ATPase-like"/>
</dbReference>
<evidence type="ECO:0000313" key="9">
    <source>
        <dbReference type="EMBL" id="CAD2223000.1"/>
    </source>
</evidence>
<dbReference type="NCBIfam" id="TIGR00345">
    <property type="entry name" value="GET3_arsA_TRC40"/>
    <property type="match status" value="1"/>
</dbReference>
<dbReference type="GO" id="GO:0016887">
    <property type="term" value="F:ATP hydrolysis activity"/>
    <property type="evidence" value="ECO:0007669"/>
    <property type="project" value="InterPro"/>
</dbReference>
<dbReference type="PANTHER" id="PTHR10803">
    <property type="entry name" value="ARSENICAL PUMP-DRIVING ATPASE ARSENITE-TRANSLOCATING ATPASE"/>
    <property type="match status" value="1"/>
</dbReference>
<dbReference type="GO" id="GO:0005524">
    <property type="term" value="F:ATP binding"/>
    <property type="evidence" value="ECO:0007669"/>
    <property type="project" value="UniProtKB-KW"/>
</dbReference>
<keyword evidence="10" id="KW-1185">Reference proteome</keyword>
<dbReference type="CDD" id="cd02035">
    <property type="entry name" value="ArsA"/>
    <property type="match status" value="1"/>
</dbReference>
<keyword evidence="3" id="KW-0963">Cytoplasm</keyword>
<evidence type="ECO:0000256" key="5">
    <source>
        <dbReference type="ARBA" id="ARBA00022801"/>
    </source>
</evidence>
<accession>A0A7G2CT70</accession>
<keyword evidence="2" id="KW-0813">Transport</keyword>
<dbReference type="FunFam" id="3.40.50.300:FF:001459">
    <property type="entry name" value="ATPase ASNA1 homolog"/>
    <property type="match status" value="1"/>
</dbReference>
<keyword evidence="4" id="KW-0547">Nucleotide-binding</keyword>
<feature type="domain" description="ArsA/GET3 Anion-transporting ATPase-like" evidence="8">
    <location>
        <begin position="15"/>
        <end position="346"/>
    </location>
</feature>
<keyword evidence="5" id="KW-0378">Hydrolase</keyword>
<dbReference type="OrthoDB" id="1770at2759"/>
<proteinExistence type="inferred from homology"/>
<dbReference type="SUPFAM" id="SSF52540">
    <property type="entry name" value="P-loop containing nucleoside triphosphate hydrolases"/>
    <property type="match status" value="1"/>
</dbReference>
<dbReference type="VEuPathDB" id="TriTrypDB:ADEAN_001055900"/>
<dbReference type="PANTHER" id="PTHR10803:SF3">
    <property type="entry name" value="ATPASE GET3"/>
    <property type="match status" value="1"/>
</dbReference>
<dbReference type="InterPro" id="IPR027417">
    <property type="entry name" value="P-loop_NTPase"/>
</dbReference>